<dbReference type="InterPro" id="IPR037398">
    <property type="entry name" value="Glyco_hydro_64_fam"/>
</dbReference>
<evidence type="ECO:0000259" key="1">
    <source>
        <dbReference type="PROSITE" id="PS52006"/>
    </source>
</evidence>
<dbReference type="Proteomes" id="UP000695264">
    <property type="component" value="Unassembled WGS sequence"/>
</dbReference>
<dbReference type="Gene3D" id="2.60.110.10">
    <property type="entry name" value="Thaumatin"/>
    <property type="match status" value="1"/>
</dbReference>
<dbReference type="InterPro" id="IPR037176">
    <property type="entry name" value="Osmotin/thaumatin-like_sf"/>
</dbReference>
<dbReference type="InterPro" id="IPR032477">
    <property type="entry name" value="Glyco_hydro_64"/>
</dbReference>
<dbReference type="Gene3D" id="3.30.920.50">
    <property type="entry name" value="Beta-1,3-glucanase, C-terminal domain"/>
    <property type="match status" value="1"/>
</dbReference>
<gene>
    <name evidence="2" type="ORF">HCK00_12440</name>
</gene>
<accession>A0ABX1C141</accession>
<evidence type="ECO:0000313" key="2">
    <source>
        <dbReference type="EMBL" id="NJQ01314.1"/>
    </source>
</evidence>
<dbReference type="InterPro" id="IPR006311">
    <property type="entry name" value="TAT_signal"/>
</dbReference>
<name>A0ABX1C141_9ACTN</name>
<evidence type="ECO:0000313" key="3">
    <source>
        <dbReference type="Proteomes" id="UP000695264"/>
    </source>
</evidence>
<proteinExistence type="predicted"/>
<dbReference type="RefSeq" id="WP_168101935.1">
    <property type="nucleotide sequence ID" value="NZ_JAATEN010000008.1"/>
</dbReference>
<sequence>MISRRKLLGGLAAGAAASTGAVLLSGRTPAGAAQAGRKAADGLPLTVVNKTGAFDNSSIRLYIVGNEGGRQVRVTPDGEVAPVALGDNGAGGAADYAIPLASSGDTRLTLPRMSGRIYVALDGELPFKVVQDGNGAAALQYPAGWVDTDASSDVLHDCAEFTYNDSGMFCNTTMVDMFSVPLSIRLTGAKDQTAGELRAGARETVFADLRETEGFSRLVVGDKRVIAPGHGLDGGLFAADYLDGAVAEVWDHYTGRDLKVTTNAGTFTGRVSGDRLAFTGPAEVSFGRPSTRDVLFCDGALAAPNDGTTGPVAAILGAGLNRSVLRSHPEQPVTDPAAFYQEAITNHYARALHEVSADGRAYGFAFDDVAGFASYIEDGAPSGFTLTIGPL</sequence>
<comment type="caution">
    <text evidence="2">The sequence shown here is derived from an EMBL/GenBank/DDBJ whole genome shotgun (WGS) entry which is preliminary data.</text>
</comment>
<dbReference type="Pfam" id="PF16483">
    <property type="entry name" value="Glyco_hydro_64"/>
    <property type="match status" value="1"/>
</dbReference>
<dbReference type="InterPro" id="IPR042517">
    <property type="entry name" value="Glyco_hydro_64_N_2"/>
</dbReference>
<dbReference type="EMBL" id="JAATEN010000008">
    <property type="protein sequence ID" value="NJQ01314.1"/>
    <property type="molecule type" value="Genomic_DNA"/>
</dbReference>
<reference evidence="2 3" key="1">
    <citation type="submission" date="2020-03" db="EMBL/GenBank/DDBJ databases">
        <title>WGS of actinomycetes isolated from Thailand.</title>
        <authorList>
            <person name="Thawai C."/>
        </authorList>
    </citation>
    <scope>NUCLEOTIDE SEQUENCE [LARGE SCALE GENOMIC DNA]</scope>
    <source>
        <strain evidence="2 3">PLAI 1-29</strain>
    </source>
</reference>
<dbReference type="GO" id="GO:0016787">
    <property type="term" value="F:hydrolase activity"/>
    <property type="evidence" value="ECO:0007669"/>
    <property type="project" value="UniProtKB-KW"/>
</dbReference>
<dbReference type="PANTHER" id="PTHR38165">
    <property type="match status" value="1"/>
</dbReference>
<dbReference type="PROSITE" id="PS52006">
    <property type="entry name" value="GH64"/>
    <property type="match status" value="1"/>
</dbReference>
<organism evidence="2 3">
    <name type="scientific">Streptomyces zingiberis</name>
    <dbReference type="NCBI Taxonomy" id="2053010"/>
    <lineage>
        <taxon>Bacteria</taxon>
        <taxon>Bacillati</taxon>
        <taxon>Actinomycetota</taxon>
        <taxon>Actinomycetes</taxon>
        <taxon>Kitasatosporales</taxon>
        <taxon>Streptomycetaceae</taxon>
        <taxon>Streptomyces</taxon>
    </lineage>
</organism>
<keyword evidence="2" id="KW-0378">Hydrolase</keyword>
<dbReference type="PANTHER" id="PTHR38165:SF1">
    <property type="entry name" value="GLUCANASE B"/>
    <property type="match status" value="1"/>
</dbReference>
<protein>
    <submittedName>
        <fullName evidence="2">Glycosyl hydrolase</fullName>
    </submittedName>
</protein>
<dbReference type="PROSITE" id="PS51318">
    <property type="entry name" value="TAT"/>
    <property type="match status" value="1"/>
</dbReference>
<feature type="domain" description="GH64" evidence="1">
    <location>
        <begin position="40"/>
        <end position="390"/>
    </location>
</feature>
<keyword evidence="3" id="KW-1185">Reference proteome</keyword>